<dbReference type="Gene3D" id="1.10.3210.10">
    <property type="entry name" value="Hypothetical protein af1432"/>
    <property type="match status" value="1"/>
</dbReference>
<keyword evidence="1" id="KW-0902">Two-component regulatory system</keyword>
<evidence type="ECO:0000313" key="6">
    <source>
        <dbReference type="EMBL" id="EFP96564.1"/>
    </source>
</evidence>
<sequence>MAASKEVIEDDIQYESLEDFFQDFREANESCEVILIDLEHRPEDVDLLNGLFRVVHTTKGNLIYVGLSSITPLMQSLEDLLDYIRNGHLQYDSILCDVILLSLDKTKQMVEAKLNQSESPLSEETVDKICGDINLIVDASPEKRLELFNDVLRLLDPSACLRDATGEQVMVSQENVGDEPSDETVASTPPSTQPLNQPTIEEYQSQLIEMMEKYDIEIDEDIRYFASLVKPLEDRSRYWHGRALRQLFVCLEMNREMGSPVNEAQLAVAVMLHDIGMSFMPLEMLDKKGPLTSCELKILHYHPDSGYLLLNESARWHDAAIIIRQHHEQMDGSGYPCHLHQGEICDGAKIISIADTFEARTHERAHHTLLKRPLMRCKVEINNYKGTQFDEQWVDIFNKIAEVHFKSEENLP</sequence>
<organism evidence="6 7">
    <name type="scientific">Vibrio caribbeanicus ATCC BAA-2122</name>
    <dbReference type="NCBI Taxonomy" id="796620"/>
    <lineage>
        <taxon>Bacteria</taxon>
        <taxon>Pseudomonadati</taxon>
        <taxon>Pseudomonadota</taxon>
        <taxon>Gammaproteobacteria</taxon>
        <taxon>Vibrionales</taxon>
        <taxon>Vibrionaceae</taxon>
        <taxon>Vibrio</taxon>
    </lineage>
</organism>
<dbReference type="GO" id="GO:0008081">
    <property type="term" value="F:phosphoric diester hydrolase activity"/>
    <property type="evidence" value="ECO:0007669"/>
    <property type="project" value="UniProtKB-ARBA"/>
</dbReference>
<dbReference type="RefSeq" id="WP_009601545.1">
    <property type="nucleotide sequence ID" value="NZ_AEIU01000074.1"/>
</dbReference>
<dbReference type="InterPro" id="IPR008207">
    <property type="entry name" value="Sig_transdc_His_kin_Hpt_dom"/>
</dbReference>
<dbReference type="PANTHER" id="PTHR43155">
    <property type="entry name" value="CYCLIC DI-GMP PHOSPHODIESTERASE PA4108-RELATED"/>
    <property type="match status" value="1"/>
</dbReference>
<dbReference type="AlphaFoldDB" id="E3BKH9"/>
<keyword evidence="2" id="KW-0597">Phosphoprotein</keyword>
<evidence type="ECO:0000313" key="7">
    <source>
        <dbReference type="Proteomes" id="UP000002943"/>
    </source>
</evidence>
<protein>
    <submittedName>
        <fullName evidence="6">Metal dependent phosphohydrolase</fullName>
    </submittedName>
</protein>
<name>E3BKH9_9VIBR</name>
<dbReference type="Pfam" id="PF13487">
    <property type="entry name" value="HD_5"/>
    <property type="match status" value="1"/>
</dbReference>
<evidence type="ECO:0000256" key="2">
    <source>
        <dbReference type="PROSITE-ProRule" id="PRU00110"/>
    </source>
</evidence>
<dbReference type="GO" id="GO:0000160">
    <property type="term" value="P:phosphorelay signal transduction system"/>
    <property type="evidence" value="ECO:0007669"/>
    <property type="project" value="UniProtKB-KW"/>
</dbReference>
<dbReference type="PANTHER" id="PTHR43155:SF2">
    <property type="entry name" value="CYCLIC DI-GMP PHOSPHODIESTERASE PA4108"/>
    <property type="match status" value="1"/>
</dbReference>
<dbReference type="PROSITE" id="PS51832">
    <property type="entry name" value="HD_GYP"/>
    <property type="match status" value="1"/>
</dbReference>
<feature type="compositionally biased region" description="Polar residues" evidence="3">
    <location>
        <begin position="184"/>
        <end position="197"/>
    </location>
</feature>
<dbReference type="InterPro" id="IPR037522">
    <property type="entry name" value="HD_GYP_dom"/>
</dbReference>
<dbReference type="eggNOG" id="COG2206">
    <property type="taxonomic scope" value="Bacteria"/>
</dbReference>
<evidence type="ECO:0000256" key="1">
    <source>
        <dbReference type="ARBA" id="ARBA00023012"/>
    </source>
</evidence>
<keyword evidence="7" id="KW-1185">Reference proteome</keyword>
<dbReference type="SUPFAM" id="SSF47226">
    <property type="entry name" value="Histidine-containing phosphotransfer domain, HPT domain"/>
    <property type="match status" value="1"/>
</dbReference>
<dbReference type="CDD" id="cd00088">
    <property type="entry name" value="HPT"/>
    <property type="match status" value="1"/>
</dbReference>
<keyword evidence="6" id="KW-0378">Hydrolase</keyword>
<feature type="domain" description="HPt" evidence="4">
    <location>
        <begin position="9"/>
        <end position="113"/>
    </location>
</feature>
<dbReference type="SMART" id="SM00073">
    <property type="entry name" value="HPT"/>
    <property type="match status" value="1"/>
</dbReference>
<feature type="region of interest" description="Disordered" evidence="3">
    <location>
        <begin position="173"/>
        <end position="197"/>
    </location>
</feature>
<feature type="domain" description="HD-GYP" evidence="5">
    <location>
        <begin position="215"/>
        <end position="412"/>
    </location>
</feature>
<dbReference type="Gene3D" id="1.20.120.160">
    <property type="entry name" value="HPT domain"/>
    <property type="match status" value="1"/>
</dbReference>
<dbReference type="OrthoDB" id="9816273at2"/>
<dbReference type="InterPro" id="IPR003607">
    <property type="entry name" value="HD/PDEase_dom"/>
</dbReference>
<dbReference type="PROSITE" id="PS50894">
    <property type="entry name" value="HPT"/>
    <property type="match status" value="1"/>
</dbReference>
<dbReference type="CDD" id="cd00077">
    <property type="entry name" value="HDc"/>
    <property type="match status" value="1"/>
</dbReference>
<dbReference type="STRING" id="796620.VIBC2010_05299"/>
<dbReference type="Proteomes" id="UP000002943">
    <property type="component" value="Unassembled WGS sequence"/>
</dbReference>
<gene>
    <name evidence="6" type="ORF">VIBC2010_05299</name>
</gene>
<evidence type="ECO:0000259" key="5">
    <source>
        <dbReference type="PROSITE" id="PS51832"/>
    </source>
</evidence>
<dbReference type="EMBL" id="AEIU01000074">
    <property type="protein sequence ID" value="EFP96564.1"/>
    <property type="molecule type" value="Genomic_DNA"/>
</dbReference>
<reference evidence="6 7" key="1">
    <citation type="journal article" date="2012" name="Int. J. Syst. Evol. Microbiol.">
        <title>Vibrio caribbeanicus sp. nov., isolated from the marine sponge Scleritoderma cyanea.</title>
        <authorList>
            <person name="Hoffmann M."/>
            <person name="Monday S.R."/>
            <person name="Allard M.W."/>
            <person name="Strain E.A."/>
            <person name="Whittaker P."/>
            <person name="Naum M."/>
            <person name="McCarthy P.J."/>
            <person name="Lopez J.V."/>
            <person name="Fischer M."/>
            <person name="Brown E.W."/>
        </authorList>
    </citation>
    <scope>NUCLEOTIDE SEQUENCE [LARGE SCALE GENOMIC DNA]</scope>
    <source>
        <strain evidence="6 7">ATCC BAA-2122</strain>
    </source>
</reference>
<accession>E3BKH9</accession>
<dbReference type="Pfam" id="PF01627">
    <property type="entry name" value="Hpt"/>
    <property type="match status" value="1"/>
</dbReference>
<dbReference type="GO" id="GO:0004672">
    <property type="term" value="F:protein kinase activity"/>
    <property type="evidence" value="ECO:0007669"/>
    <property type="project" value="UniProtKB-ARBA"/>
</dbReference>
<dbReference type="InterPro" id="IPR036641">
    <property type="entry name" value="HPT_dom_sf"/>
</dbReference>
<comment type="caution">
    <text evidence="6">The sequence shown here is derived from an EMBL/GenBank/DDBJ whole genome shotgun (WGS) entry which is preliminary data.</text>
</comment>
<proteinExistence type="predicted"/>
<evidence type="ECO:0000259" key="4">
    <source>
        <dbReference type="PROSITE" id="PS50894"/>
    </source>
</evidence>
<dbReference type="SUPFAM" id="SSF109604">
    <property type="entry name" value="HD-domain/PDEase-like"/>
    <property type="match status" value="1"/>
</dbReference>
<evidence type="ECO:0000256" key="3">
    <source>
        <dbReference type="SAM" id="MobiDB-lite"/>
    </source>
</evidence>
<feature type="modified residue" description="Phosphohistidine" evidence="2">
    <location>
        <position position="56"/>
    </location>
</feature>